<evidence type="ECO:0000256" key="11">
    <source>
        <dbReference type="ARBA" id="ARBA00023145"/>
    </source>
</evidence>
<evidence type="ECO:0000256" key="9">
    <source>
        <dbReference type="ARBA" id="ARBA00022833"/>
    </source>
</evidence>
<dbReference type="Gene3D" id="3.10.170.10">
    <property type="match status" value="1"/>
</dbReference>
<sequence length="1160" mass="125375">MWACLLGTTLTAQVAEPDQIAARYLTESRADLKLTQADIADYEITNTVVTRHNKVTHVYLQQQHAGIPVRNTILNMNITENGEVFSMGNRFISDLSSQVNTTQPQISMETAVKKLMAHANVNSSAPLSIDRQPGEHHAIFNPAGLALEPIEVHLAYQPVRGAVRLAWNVTFYELSGQHWWDARIDAITGEVLDAFDQVLHCQFGPHVASKEHQALHLEHQHAEASSLQSPLPPSSPDDGSRYRVFPLTVESPNHGDRILKTSPADSMASPFGWHDEDGMPGPEYTITRGNNVHAYHDIFDLNASVGDEPDGGDSLDFDFPLDLSTNRPFTQIDPLVTNLFYWNNIMHDVWYYYGFDEAAGNFQTTNYTGFGEGGDYVRAEALDGSGTNNANFATPTDGNRPRMQMYLWGGALPNLDTDARLTVTDTAGNATDYTFVQAGFGGALPEASAPLTGELVLVEDEAAPVTDACEDLVNAAALEGKIAIIDRGSCEFGFKVLSAENAGAIGAIICNNVVGDPITMGAGAVGDQVTIPSVMITQGDCAILKTLLPGATITLSAPELQVPNPGPSGLSSDLDNGVIVHEYTHGISIRLTGGAGNSGCLGNFEQAGEGWSDWYALAMTTTSENTADQVRGIGTYVVNEPTNGGGIRTYPYTRNMNVNPHTYSDINGESVPHGVGSVWCAMIWDMYWNLVDEYGFDDNLYTGTGGNNIAMQLVTDGLKLQPCGPTFLDARDAILEADMLNYNGANQCLIWETFARRGLGASAIAGGVEAFDIPDACNFTFRVNKTGVTEADAGDVITYNLEIINGRTVAVEDGIVTDLLPEGTTFVEGSSSCPATVEDGVLTFDLGEVESGATINCSYQVALDDDKGTYAVFEDGAEEGLDNWTLEAPVGTNNWQVTNVDAYSGNTSFFARNLATASEQRMTIEVPMPNNGQRRGISFWHRFDTENGWDGGIVEISPNGIFWLNASGYILENNYNGTLNPSAGHDLAGQLAFTGDSDGWIQTTIDLESISWSNIMVRFRFASDNQTGGNGWYVDDVRVLGELYSITNVACAGEGEEALCDETTTIVNIENPVATREPALHVAMTLSPNPTKGKVVLALDEPLTTRVDLEVLSADGRQLRSEQFDSLENHTLDFSGYSAGVYLVRLRTKDGVTTRKVIVQ</sequence>
<dbReference type="STRING" id="1524460.IX84_02225"/>
<evidence type="ECO:0000256" key="4">
    <source>
        <dbReference type="ARBA" id="ARBA00022525"/>
    </source>
</evidence>
<proteinExistence type="inferred from homology"/>
<evidence type="ECO:0000256" key="3">
    <source>
        <dbReference type="ARBA" id="ARBA00006006"/>
    </source>
</evidence>
<feature type="region of interest" description="Disordered" evidence="12">
    <location>
        <begin position="217"/>
        <end position="243"/>
    </location>
</feature>
<feature type="domain" description="PA" evidence="13">
    <location>
        <begin position="452"/>
        <end position="542"/>
    </location>
</feature>
<evidence type="ECO:0000259" key="15">
    <source>
        <dbReference type="Pfam" id="PF18962"/>
    </source>
</evidence>
<reference evidence="16 17" key="1">
    <citation type="journal article" date="2014" name="Int. J. Syst. Evol. Microbiol.">
        <title>Phaeodactylibacter xiamenensis gen. nov., sp. nov., a member of the family Saprospiraceae isolated from the marine alga Phaeodactylum tricornutum.</title>
        <authorList>
            <person name="Chen Z.Jr."/>
            <person name="Lei X."/>
            <person name="Lai Q."/>
            <person name="Li Y."/>
            <person name="Zhang B."/>
            <person name="Zhang J."/>
            <person name="Zhang H."/>
            <person name="Yang L."/>
            <person name="Zheng W."/>
            <person name="Tian Y."/>
            <person name="Yu Z."/>
            <person name="Xu H.Jr."/>
            <person name="Zheng T."/>
        </authorList>
    </citation>
    <scope>NUCLEOTIDE SEQUENCE [LARGE SCALE GENOMIC DNA]</scope>
    <source>
        <strain evidence="16 17">KD52</strain>
    </source>
</reference>
<evidence type="ECO:0000259" key="13">
    <source>
        <dbReference type="Pfam" id="PF02225"/>
    </source>
</evidence>
<keyword evidence="7" id="KW-0732">Signal</keyword>
<dbReference type="NCBIfam" id="TIGR01451">
    <property type="entry name" value="B_ant_repeat"/>
    <property type="match status" value="1"/>
</dbReference>
<comment type="cofactor">
    <cofactor evidence="1">
        <name>Zn(2+)</name>
        <dbReference type="ChEBI" id="CHEBI:29105"/>
    </cofactor>
</comment>
<protein>
    <submittedName>
        <fullName evidence="16">Uncharacterized protein</fullName>
    </submittedName>
</protein>
<dbReference type="PANTHER" id="PTHR33478:SF1">
    <property type="entry name" value="EXTRACELLULAR METALLOPROTEINASE MEP"/>
    <property type="match status" value="1"/>
</dbReference>
<dbReference type="InterPro" id="IPR011096">
    <property type="entry name" value="FTP_domain"/>
</dbReference>
<evidence type="ECO:0000256" key="8">
    <source>
        <dbReference type="ARBA" id="ARBA00022801"/>
    </source>
</evidence>
<dbReference type="InterPro" id="IPR027268">
    <property type="entry name" value="Peptidase_M4/M1_CTD_sf"/>
</dbReference>
<dbReference type="Pfam" id="PF02128">
    <property type="entry name" value="Peptidase_M36"/>
    <property type="match status" value="1"/>
</dbReference>
<dbReference type="GO" id="GO:0004222">
    <property type="term" value="F:metalloendopeptidase activity"/>
    <property type="evidence" value="ECO:0007669"/>
    <property type="project" value="InterPro"/>
</dbReference>
<accession>A0A098SF66</accession>
<keyword evidence="9" id="KW-0862">Zinc</keyword>
<dbReference type="InterPro" id="IPR026444">
    <property type="entry name" value="Secre_tail"/>
</dbReference>
<feature type="domain" description="FTP" evidence="14">
    <location>
        <begin position="40"/>
        <end position="91"/>
    </location>
</feature>
<keyword evidence="8" id="KW-0378">Hydrolase</keyword>
<comment type="subcellular location">
    <subcellularLocation>
        <location evidence="2">Secreted</location>
    </subcellularLocation>
</comment>
<dbReference type="InterPro" id="IPR050371">
    <property type="entry name" value="Fungal_virulence_M36"/>
</dbReference>
<gene>
    <name evidence="16" type="ORF">IX84_02225</name>
</gene>
<dbReference type="AlphaFoldDB" id="A0A098SF66"/>
<evidence type="ECO:0000259" key="14">
    <source>
        <dbReference type="Pfam" id="PF07504"/>
    </source>
</evidence>
<dbReference type="EMBL" id="JPOS01000004">
    <property type="protein sequence ID" value="KGE89607.1"/>
    <property type="molecule type" value="Genomic_DNA"/>
</dbReference>
<evidence type="ECO:0000256" key="5">
    <source>
        <dbReference type="ARBA" id="ARBA00022670"/>
    </source>
</evidence>
<comment type="caution">
    <text evidence="16">The sequence shown here is derived from an EMBL/GenBank/DDBJ whole genome shotgun (WGS) entry which is preliminary data.</text>
</comment>
<keyword evidence="11" id="KW-0865">Zymogen</keyword>
<evidence type="ECO:0000256" key="7">
    <source>
        <dbReference type="ARBA" id="ARBA00022729"/>
    </source>
</evidence>
<evidence type="ECO:0000313" key="16">
    <source>
        <dbReference type="EMBL" id="KGE89607.1"/>
    </source>
</evidence>
<evidence type="ECO:0000256" key="12">
    <source>
        <dbReference type="SAM" id="MobiDB-lite"/>
    </source>
</evidence>
<organism evidence="16 17">
    <name type="scientific">Phaeodactylibacter xiamenensis</name>
    <dbReference type="NCBI Taxonomy" id="1524460"/>
    <lineage>
        <taxon>Bacteria</taxon>
        <taxon>Pseudomonadati</taxon>
        <taxon>Bacteroidota</taxon>
        <taxon>Saprospiria</taxon>
        <taxon>Saprospirales</taxon>
        <taxon>Haliscomenobacteraceae</taxon>
        <taxon>Phaeodactylibacter</taxon>
    </lineage>
</organism>
<evidence type="ECO:0000256" key="6">
    <source>
        <dbReference type="ARBA" id="ARBA00022723"/>
    </source>
</evidence>
<dbReference type="InterPro" id="IPR047589">
    <property type="entry name" value="DUF11_rpt"/>
</dbReference>
<dbReference type="GO" id="GO:0005615">
    <property type="term" value="C:extracellular space"/>
    <property type="evidence" value="ECO:0007669"/>
    <property type="project" value="InterPro"/>
</dbReference>
<name>A0A098SF66_9BACT</name>
<dbReference type="Pfam" id="PF18962">
    <property type="entry name" value="Por_Secre_tail"/>
    <property type="match status" value="1"/>
</dbReference>
<dbReference type="Gene3D" id="2.60.120.200">
    <property type="match status" value="1"/>
</dbReference>
<keyword evidence="6" id="KW-0479">Metal-binding</keyword>
<dbReference type="SUPFAM" id="SSF55486">
    <property type="entry name" value="Metalloproteases ('zincins'), catalytic domain"/>
    <property type="match status" value="1"/>
</dbReference>
<keyword evidence="17" id="KW-1185">Reference proteome</keyword>
<dbReference type="PRINTS" id="PR00999">
    <property type="entry name" value="FUNGALYSIN"/>
</dbReference>
<evidence type="ECO:0000313" key="17">
    <source>
        <dbReference type="Proteomes" id="UP000029736"/>
    </source>
</evidence>
<dbReference type="Gene3D" id="1.10.390.10">
    <property type="entry name" value="Neutral Protease Domain 2"/>
    <property type="match status" value="1"/>
</dbReference>
<dbReference type="Proteomes" id="UP000029736">
    <property type="component" value="Unassembled WGS sequence"/>
</dbReference>
<dbReference type="InterPro" id="IPR046450">
    <property type="entry name" value="PA_dom_sf"/>
</dbReference>
<keyword evidence="10" id="KW-0482">Metalloprotease</keyword>
<dbReference type="CDD" id="cd04818">
    <property type="entry name" value="PA_subtilisin_1"/>
    <property type="match status" value="1"/>
</dbReference>
<dbReference type="NCBIfam" id="TIGR04183">
    <property type="entry name" value="Por_Secre_tail"/>
    <property type="match status" value="1"/>
</dbReference>
<dbReference type="Gene3D" id="3.50.30.30">
    <property type="match status" value="1"/>
</dbReference>
<keyword evidence="5" id="KW-0645">Protease</keyword>
<keyword evidence="4" id="KW-0964">Secreted</keyword>
<dbReference type="NCBIfam" id="NF038113">
    <property type="entry name" value="T9SSA_dep_M36"/>
    <property type="match status" value="1"/>
</dbReference>
<dbReference type="Pfam" id="PF07504">
    <property type="entry name" value="FTP"/>
    <property type="match status" value="1"/>
</dbReference>
<evidence type="ECO:0000256" key="2">
    <source>
        <dbReference type="ARBA" id="ARBA00004613"/>
    </source>
</evidence>
<comment type="similarity">
    <text evidence="3">Belongs to the peptidase M36 family.</text>
</comment>
<evidence type="ECO:0000256" key="1">
    <source>
        <dbReference type="ARBA" id="ARBA00001947"/>
    </source>
</evidence>
<evidence type="ECO:0000256" key="10">
    <source>
        <dbReference type="ARBA" id="ARBA00023049"/>
    </source>
</evidence>
<dbReference type="InterPro" id="IPR001842">
    <property type="entry name" value="Peptidase_M36"/>
</dbReference>
<dbReference type="GO" id="GO:0008270">
    <property type="term" value="F:zinc ion binding"/>
    <property type="evidence" value="ECO:0007669"/>
    <property type="project" value="InterPro"/>
</dbReference>
<dbReference type="PANTHER" id="PTHR33478">
    <property type="entry name" value="EXTRACELLULAR METALLOPROTEINASE MEP"/>
    <property type="match status" value="1"/>
</dbReference>
<dbReference type="CDD" id="cd09596">
    <property type="entry name" value="M36"/>
    <property type="match status" value="1"/>
</dbReference>
<dbReference type="SUPFAM" id="SSF52025">
    <property type="entry name" value="PA domain"/>
    <property type="match status" value="1"/>
</dbReference>
<dbReference type="InterPro" id="IPR003137">
    <property type="entry name" value="PA_domain"/>
</dbReference>
<dbReference type="GO" id="GO:0006508">
    <property type="term" value="P:proteolysis"/>
    <property type="evidence" value="ECO:0007669"/>
    <property type="project" value="UniProtKB-KW"/>
</dbReference>
<feature type="domain" description="Secretion system C-terminal sorting" evidence="15">
    <location>
        <begin position="1088"/>
        <end position="1159"/>
    </location>
</feature>
<dbReference type="Pfam" id="PF02225">
    <property type="entry name" value="PA"/>
    <property type="match status" value="1"/>
</dbReference>